<evidence type="ECO:0000313" key="1">
    <source>
        <dbReference type="EMBL" id="GAH38306.1"/>
    </source>
</evidence>
<feature type="non-terminal residue" evidence="1">
    <location>
        <position position="1"/>
    </location>
</feature>
<reference evidence="1" key="1">
    <citation type="journal article" date="2014" name="Front. Microbiol.">
        <title>High frequency of phylogenetically diverse reductive dehalogenase-homologous genes in deep subseafloor sedimentary metagenomes.</title>
        <authorList>
            <person name="Kawai M."/>
            <person name="Futagami T."/>
            <person name="Toyoda A."/>
            <person name="Takaki Y."/>
            <person name="Nishi S."/>
            <person name="Hori S."/>
            <person name="Arai W."/>
            <person name="Tsubouchi T."/>
            <person name="Morono Y."/>
            <person name="Uchiyama I."/>
            <person name="Ito T."/>
            <person name="Fujiyama A."/>
            <person name="Inagaki F."/>
            <person name="Takami H."/>
        </authorList>
    </citation>
    <scope>NUCLEOTIDE SEQUENCE</scope>
    <source>
        <strain evidence="1">Expedition CK06-06</strain>
    </source>
</reference>
<dbReference type="Gene3D" id="3.40.50.720">
    <property type="entry name" value="NAD(P)-binding Rossmann-like Domain"/>
    <property type="match status" value="1"/>
</dbReference>
<proteinExistence type="predicted"/>
<dbReference type="InterPro" id="IPR036291">
    <property type="entry name" value="NAD(P)-bd_dom_sf"/>
</dbReference>
<dbReference type="GO" id="GO:0004512">
    <property type="term" value="F:inositol-3-phosphate synthase activity"/>
    <property type="evidence" value="ECO:0007669"/>
    <property type="project" value="TreeGrafter"/>
</dbReference>
<dbReference type="SUPFAM" id="SSF51735">
    <property type="entry name" value="NAD(P)-binding Rossmann-fold domains"/>
    <property type="match status" value="1"/>
</dbReference>
<comment type="caution">
    <text evidence="1">The sequence shown here is derived from an EMBL/GenBank/DDBJ whole genome shotgun (WGS) entry which is preliminary data.</text>
</comment>
<dbReference type="PANTHER" id="PTHR43125:SF1">
    <property type="entry name" value="INOSITOL-3-PHOSPHATE SYNTHASE"/>
    <property type="match status" value="1"/>
</dbReference>
<gene>
    <name evidence="1" type="ORF">S03H2_24423</name>
</gene>
<dbReference type="AlphaFoldDB" id="X1EY08"/>
<name>X1EY08_9ZZZZ</name>
<accession>X1EY08</accession>
<sequence>CYIRINGTTYGNLPLVLDLKIRVEDSPNSAGVMLDIIRVMKLALDRGISGILDSISSFSFKHPHIQPPSDIIAKQWVSEFIEGKRER</sequence>
<dbReference type="PANTHER" id="PTHR43125">
    <property type="entry name" value="INOSITOL-3-PHOSPHATE SYNTHASE"/>
    <property type="match status" value="1"/>
</dbReference>
<dbReference type="EMBL" id="BARU01013565">
    <property type="protein sequence ID" value="GAH38306.1"/>
    <property type="molecule type" value="Genomic_DNA"/>
</dbReference>
<dbReference type="InterPro" id="IPR052199">
    <property type="entry name" value="MIPS"/>
</dbReference>
<protein>
    <recommendedName>
        <fullName evidence="2">Myo-inositol-1-phosphate synthase GAPDH-like domain-containing protein</fullName>
    </recommendedName>
</protein>
<organism evidence="1">
    <name type="scientific">marine sediment metagenome</name>
    <dbReference type="NCBI Taxonomy" id="412755"/>
    <lineage>
        <taxon>unclassified sequences</taxon>
        <taxon>metagenomes</taxon>
        <taxon>ecological metagenomes</taxon>
    </lineage>
</organism>
<evidence type="ECO:0008006" key="2">
    <source>
        <dbReference type="Google" id="ProtNLM"/>
    </source>
</evidence>
<dbReference type="Gene3D" id="3.30.360.10">
    <property type="entry name" value="Dihydrodipicolinate Reductase, domain 2"/>
    <property type="match status" value="1"/>
</dbReference>
<dbReference type="GO" id="GO:0006021">
    <property type="term" value="P:inositol biosynthetic process"/>
    <property type="evidence" value="ECO:0007669"/>
    <property type="project" value="TreeGrafter"/>
</dbReference>